<protein>
    <submittedName>
        <fullName evidence="3">Exodeoxyribonuclease VII large subunit</fullName>
    </submittedName>
</protein>
<dbReference type="Proteomes" id="UP001609219">
    <property type="component" value="Unassembled WGS sequence"/>
</dbReference>
<dbReference type="InterPro" id="IPR020579">
    <property type="entry name" value="Exonuc_VII_lsu_C"/>
</dbReference>
<organism evidence="3 4">
    <name type="scientific">Antrihabitans spumae</name>
    <dbReference type="NCBI Taxonomy" id="3373370"/>
    <lineage>
        <taxon>Bacteria</taxon>
        <taxon>Bacillati</taxon>
        <taxon>Actinomycetota</taxon>
        <taxon>Actinomycetes</taxon>
        <taxon>Mycobacteriales</taxon>
        <taxon>Nocardiaceae</taxon>
        <taxon>Antrihabitans</taxon>
    </lineage>
</organism>
<dbReference type="InterPro" id="IPR003753">
    <property type="entry name" value="Exonuc_VII_L"/>
</dbReference>
<evidence type="ECO:0000313" key="3">
    <source>
        <dbReference type="EMBL" id="MFH5242934.1"/>
    </source>
</evidence>
<evidence type="ECO:0000313" key="2">
    <source>
        <dbReference type="EMBL" id="MFH5229507.1"/>
    </source>
</evidence>
<name>A0ABW7KKY1_9NOCA</name>
<accession>A0ABW7KKY1</accession>
<dbReference type="Pfam" id="PF02601">
    <property type="entry name" value="Exonuc_VII_L"/>
    <property type="match status" value="1"/>
</dbReference>
<keyword evidence="5" id="KW-1185">Reference proteome</keyword>
<evidence type="ECO:0000313" key="4">
    <source>
        <dbReference type="Proteomes" id="UP001609176"/>
    </source>
</evidence>
<sequence>MDFQPDREYLHASLVTIYGECVTAYPYKGGYRFDFAVDHPDYPPVVDVRIGRDIAPERDGFIEGVGLPDVLTVGSAATVSGVLRSEHEDSDVYLSATEVRPTGELGAWARGLRFAVEGLLTSRGNPDRLLGSDIHCRDFEAAPWPRPISTVTLLSSAHSSTRADVLAAVEPVITRKNLTLERPDGIVVSGSDAIASLVAALTAVDAESTQLVLIVRGGGDWLSLRPFDSEELARAVQGCAVPVFTAIGESHNTTLVDRAATMSFTTALALGNALAAELDAQPGQPRGARFGRRKPRSS</sequence>
<evidence type="ECO:0000259" key="1">
    <source>
        <dbReference type="Pfam" id="PF02601"/>
    </source>
</evidence>
<dbReference type="RefSeq" id="WP_395124705.1">
    <property type="nucleotide sequence ID" value="NZ_JBIMSN010000056.1"/>
</dbReference>
<evidence type="ECO:0000313" key="5">
    <source>
        <dbReference type="Proteomes" id="UP001609219"/>
    </source>
</evidence>
<dbReference type="PANTHER" id="PTHR30008">
    <property type="entry name" value="EXODEOXYRIBONUCLEASE 7 LARGE SUBUNIT"/>
    <property type="match status" value="1"/>
</dbReference>
<proteinExistence type="predicted"/>
<dbReference type="PANTHER" id="PTHR30008:SF0">
    <property type="entry name" value="EXODEOXYRIBONUCLEASE 7 LARGE SUBUNIT"/>
    <property type="match status" value="1"/>
</dbReference>
<dbReference type="EMBL" id="JBIMSP010000019">
    <property type="protein sequence ID" value="MFH5242934.1"/>
    <property type="molecule type" value="Genomic_DNA"/>
</dbReference>
<comment type="caution">
    <text evidence="3">The sequence shown here is derived from an EMBL/GenBank/DDBJ whole genome shotgun (WGS) entry which is preliminary data.</text>
</comment>
<dbReference type="EMBL" id="JBIMSN010000056">
    <property type="protein sequence ID" value="MFH5229507.1"/>
    <property type="molecule type" value="Genomic_DNA"/>
</dbReference>
<feature type="domain" description="Exonuclease VII large subunit C-terminal" evidence="1">
    <location>
        <begin position="142"/>
        <end position="266"/>
    </location>
</feature>
<reference evidence="4 5" key="1">
    <citation type="submission" date="2024-10" db="EMBL/GenBank/DDBJ databases">
        <authorList>
            <person name="Riesco R."/>
        </authorList>
    </citation>
    <scope>NUCLEOTIDE SEQUENCE [LARGE SCALE GENOMIC DNA]</scope>
    <source>
        <strain evidence="3 4">NCIMB 15448</strain>
        <strain evidence="2 5">NCIMB 15450</strain>
    </source>
</reference>
<gene>
    <name evidence="3" type="ORF">ACHIPV_13725</name>
    <name evidence="2" type="ORF">ACHIRB_13145</name>
</gene>
<dbReference type="Proteomes" id="UP001609176">
    <property type="component" value="Unassembled WGS sequence"/>
</dbReference>